<protein>
    <recommendedName>
        <fullName evidence="3">F-box domain-containing protein</fullName>
    </recommendedName>
</protein>
<sequence length="373" mass="42491">MPSLWSQLPLEVVVKIAFSIQEAEDLLTILKTIQDEIDLGPLEHLFELGKANSNWKDLLSQLPHLTYLDVGEDYNSFGDVFEFVAMSNAITEFLAYTVQYKMTTSDVIRLTKWFRTQPVRRLELAFVDAGGVDKDVKKEFYEAMLKCETLETLNISNRGFTDIINISNRGFTDLEFIKWPLALKSLRLNLEGITSDVVKSLASQLEDSGVNHLAIVQYTDKNTEGMEHLLRVLPRTSIKHLELSHLLIDDTTWCKLAPLFESCPVSILTLHSEKIPTGFAQDFATALEKNQSICELDLDHSDIGHADLQQLIRSFSNSSRPVKRKRFKVKGPYSQPILDDEEESLKKLAAECGVKFMNRYLECRVSYSCISWD</sequence>
<dbReference type="VEuPathDB" id="FungiDB:AeMF1_006491"/>
<dbReference type="AlphaFoldDB" id="A0A6G0W902"/>
<evidence type="ECO:0000313" key="2">
    <source>
        <dbReference type="Proteomes" id="UP000481153"/>
    </source>
</evidence>
<organism evidence="1 2">
    <name type="scientific">Aphanomyces euteiches</name>
    <dbReference type="NCBI Taxonomy" id="100861"/>
    <lineage>
        <taxon>Eukaryota</taxon>
        <taxon>Sar</taxon>
        <taxon>Stramenopiles</taxon>
        <taxon>Oomycota</taxon>
        <taxon>Saprolegniomycetes</taxon>
        <taxon>Saprolegniales</taxon>
        <taxon>Verrucalvaceae</taxon>
        <taxon>Aphanomyces</taxon>
    </lineage>
</organism>
<gene>
    <name evidence="1" type="ORF">Ae201684_017491</name>
</gene>
<evidence type="ECO:0008006" key="3">
    <source>
        <dbReference type="Google" id="ProtNLM"/>
    </source>
</evidence>
<dbReference type="InterPro" id="IPR032675">
    <property type="entry name" value="LRR_dom_sf"/>
</dbReference>
<dbReference type="SUPFAM" id="SSF52047">
    <property type="entry name" value="RNI-like"/>
    <property type="match status" value="1"/>
</dbReference>
<proteinExistence type="predicted"/>
<keyword evidence="2" id="KW-1185">Reference proteome</keyword>
<dbReference type="VEuPathDB" id="FungiDB:AeMF1_017379"/>
<comment type="caution">
    <text evidence="1">The sequence shown here is derived from an EMBL/GenBank/DDBJ whole genome shotgun (WGS) entry which is preliminary data.</text>
</comment>
<evidence type="ECO:0000313" key="1">
    <source>
        <dbReference type="EMBL" id="KAF0723640.1"/>
    </source>
</evidence>
<reference evidence="1 2" key="1">
    <citation type="submission" date="2019-07" db="EMBL/GenBank/DDBJ databases">
        <title>Genomics analysis of Aphanomyces spp. identifies a new class of oomycete effector associated with host adaptation.</title>
        <authorList>
            <person name="Gaulin E."/>
        </authorList>
    </citation>
    <scope>NUCLEOTIDE SEQUENCE [LARGE SCALE GENOMIC DNA]</scope>
    <source>
        <strain evidence="1 2">ATCC 201684</strain>
    </source>
</reference>
<accession>A0A6G0W902</accession>
<name>A0A6G0W902_9STRA</name>
<dbReference type="Proteomes" id="UP000481153">
    <property type="component" value="Unassembled WGS sequence"/>
</dbReference>
<dbReference type="EMBL" id="VJMJ01000298">
    <property type="protein sequence ID" value="KAF0723640.1"/>
    <property type="molecule type" value="Genomic_DNA"/>
</dbReference>
<dbReference type="Gene3D" id="3.80.10.10">
    <property type="entry name" value="Ribonuclease Inhibitor"/>
    <property type="match status" value="1"/>
</dbReference>